<dbReference type="PANTHER" id="PTHR44858:SF1">
    <property type="entry name" value="UDP-N-ACETYLGLUCOSAMINE--PEPTIDE N-ACETYLGLUCOSAMINYLTRANSFERASE SPINDLY-RELATED"/>
    <property type="match status" value="1"/>
</dbReference>
<dbReference type="InterPro" id="IPR013105">
    <property type="entry name" value="TPR_2"/>
</dbReference>
<keyword evidence="2 3" id="KW-0802">TPR repeat</keyword>
<dbReference type="SUPFAM" id="SSF48452">
    <property type="entry name" value="TPR-like"/>
    <property type="match status" value="1"/>
</dbReference>
<dbReference type="Pfam" id="PF07719">
    <property type="entry name" value="TPR_2"/>
    <property type="match status" value="1"/>
</dbReference>
<sequence length="209" mass="22988">MKLTAIVSILIVSSLEATFAQNAYVKLGEQALMDGNFKSAVKQLEKACVVDSTNANALWMLGYSYYHSDNFKKSIAAYNKVIAIKPTDASAYYYRARAKSFLGKDASLSLAEKEKNLLGAIYDLTRAIAVNQDPDDVKLLQNRGIAYREYGIFKLQPNPASFDRNRGLSALKASIADLEKVLNTNPGRSDISLLVDLSKEKLASAQGHR</sequence>
<dbReference type="Proteomes" id="UP001500582">
    <property type="component" value="Unassembled WGS sequence"/>
</dbReference>
<accession>A0ABP8HC21</accession>
<evidence type="ECO:0000313" key="5">
    <source>
        <dbReference type="Proteomes" id="UP001500582"/>
    </source>
</evidence>
<comment type="caution">
    <text evidence="4">The sequence shown here is derived from an EMBL/GenBank/DDBJ whole genome shotgun (WGS) entry which is preliminary data.</text>
</comment>
<reference evidence="5" key="1">
    <citation type="journal article" date="2019" name="Int. J. Syst. Evol. Microbiol.">
        <title>The Global Catalogue of Microorganisms (GCM) 10K type strain sequencing project: providing services to taxonomists for standard genome sequencing and annotation.</title>
        <authorList>
            <consortium name="The Broad Institute Genomics Platform"/>
            <consortium name="The Broad Institute Genome Sequencing Center for Infectious Disease"/>
            <person name="Wu L."/>
            <person name="Ma J."/>
        </authorList>
    </citation>
    <scope>NUCLEOTIDE SEQUENCE [LARGE SCALE GENOMIC DNA]</scope>
    <source>
        <strain evidence="5">JCM 17705</strain>
    </source>
</reference>
<keyword evidence="5" id="KW-1185">Reference proteome</keyword>
<name>A0ABP8HC21_9SPHI</name>
<evidence type="ECO:0000256" key="3">
    <source>
        <dbReference type="PROSITE-ProRule" id="PRU00339"/>
    </source>
</evidence>
<dbReference type="InterPro" id="IPR050498">
    <property type="entry name" value="Ycf3"/>
</dbReference>
<dbReference type="PANTHER" id="PTHR44858">
    <property type="entry name" value="TETRATRICOPEPTIDE REPEAT PROTEIN 6"/>
    <property type="match status" value="1"/>
</dbReference>
<evidence type="ECO:0000256" key="1">
    <source>
        <dbReference type="ARBA" id="ARBA00022737"/>
    </source>
</evidence>
<gene>
    <name evidence="4" type="ORF">GCM10023149_46590</name>
</gene>
<keyword evidence="1" id="KW-0677">Repeat</keyword>
<feature type="repeat" description="TPR" evidence="3">
    <location>
        <begin position="55"/>
        <end position="88"/>
    </location>
</feature>
<feature type="repeat" description="TPR" evidence="3">
    <location>
        <begin position="21"/>
        <end position="54"/>
    </location>
</feature>
<proteinExistence type="predicted"/>
<protein>
    <recommendedName>
        <fullName evidence="6">Tetratricopeptide repeat protein</fullName>
    </recommendedName>
</protein>
<dbReference type="SMART" id="SM00028">
    <property type="entry name" value="TPR"/>
    <property type="match status" value="2"/>
</dbReference>
<dbReference type="InterPro" id="IPR019734">
    <property type="entry name" value="TPR_rpt"/>
</dbReference>
<dbReference type="InterPro" id="IPR011990">
    <property type="entry name" value="TPR-like_helical_dom_sf"/>
</dbReference>
<dbReference type="EMBL" id="BAABFT010000018">
    <property type="protein sequence ID" value="GAA4337236.1"/>
    <property type="molecule type" value="Genomic_DNA"/>
</dbReference>
<dbReference type="PROSITE" id="PS50005">
    <property type="entry name" value="TPR"/>
    <property type="match status" value="2"/>
</dbReference>
<organism evidence="4 5">
    <name type="scientific">Mucilaginibacter gynuensis</name>
    <dbReference type="NCBI Taxonomy" id="1302236"/>
    <lineage>
        <taxon>Bacteria</taxon>
        <taxon>Pseudomonadati</taxon>
        <taxon>Bacteroidota</taxon>
        <taxon>Sphingobacteriia</taxon>
        <taxon>Sphingobacteriales</taxon>
        <taxon>Sphingobacteriaceae</taxon>
        <taxon>Mucilaginibacter</taxon>
    </lineage>
</organism>
<dbReference type="RefSeq" id="WP_345213606.1">
    <property type="nucleotide sequence ID" value="NZ_BAABFT010000018.1"/>
</dbReference>
<evidence type="ECO:0008006" key="6">
    <source>
        <dbReference type="Google" id="ProtNLM"/>
    </source>
</evidence>
<evidence type="ECO:0000256" key="2">
    <source>
        <dbReference type="ARBA" id="ARBA00022803"/>
    </source>
</evidence>
<evidence type="ECO:0000313" key="4">
    <source>
        <dbReference type="EMBL" id="GAA4337236.1"/>
    </source>
</evidence>
<dbReference type="Gene3D" id="1.25.40.10">
    <property type="entry name" value="Tetratricopeptide repeat domain"/>
    <property type="match status" value="2"/>
</dbReference>